<protein>
    <submittedName>
        <fullName evidence="2">Ubiquitin-like domain</fullName>
    </submittedName>
</protein>
<dbReference type="PANTHER" id="PTHR10621">
    <property type="entry name" value="UV EXCISION REPAIR PROTEIN RAD23"/>
    <property type="match status" value="1"/>
</dbReference>
<dbReference type="GO" id="GO:0043130">
    <property type="term" value="F:ubiquitin binding"/>
    <property type="evidence" value="ECO:0007669"/>
    <property type="project" value="TreeGrafter"/>
</dbReference>
<dbReference type="Proteomes" id="UP001370490">
    <property type="component" value="Unassembled WGS sequence"/>
</dbReference>
<dbReference type="GO" id="GO:0031593">
    <property type="term" value="F:polyubiquitin modification-dependent protein binding"/>
    <property type="evidence" value="ECO:0007669"/>
    <property type="project" value="TreeGrafter"/>
</dbReference>
<comment type="caution">
    <text evidence="2">The sequence shown here is derived from an EMBL/GenBank/DDBJ whole genome shotgun (WGS) entry which is preliminary data.</text>
</comment>
<reference evidence="2 3" key="1">
    <citation type="submission" date="2023-12" db="EMBL/GenBank/DDBJ databases">
        <title>A high-quality genome assembly for Dillenia turbinata (Dilleniales).</title>
        <authorList>
            <person name="Chanderbali A."/>
        </authorList>
    </citation>
    <scope>NUCLEOTIDE SEQUENCE [LARGE SCALE GENOMIC DNA]</scope>
    <source>
        <strain evidence="2">LSX21</strain>
        <tissue evidence="2">Leaf</tissue>
    </source>
</reference>
<dbReference type="Pfam" id="PF00240">
    <property type="entry name" value="ubiquitin"/>
    <property type="match status" value="1"/>
</dbReference>
<evidence type="ECO:0000259" key="1">
    <source>
        <dbReference type="Pfam" id="PF00240"/>
    </source>
</evidence>
<feature type="domain" description="Ubiquitin-like" evidence="1">
    <location>
        <begin position="10"/>
        <end position="64"/>
    </location>
</feature>
<dbReference type="AlphaFoldDB" id="A0AAN8V3N1"/>
<proteinExistence type="predicted"/>
<dbReference type="PANTHER" id="PTHR10621:SF38">
    <property type="entry name" value="UBIQUITIN DOMAIN-CONTAINING PROTEIN 7SL RNA1-RELATED"/>
    <property type="match status" value="1"/>
</dbReference>
<organism evidence="2 3">
    <name type="scientific">Dillenia turbinata</name>
    <dbReference type="NCBI Taxonomy" id="194707"/>
    <lineage>
        <taxon>Eukaryota</taxon>
        <taxon>Viridiplantae</taxon>
        <taxon>Streptophyta</taxon>
        <taxon>Embryophyta</taxon>
        <taxon>Tracheophyta</taxon>
        <taxon>Spermatophyta</taxon>
        <taxon>Magnoliopsida</taxon>
        <taxon>eudicotyledons</taxon>
        <taxon>Gunneridae</taxon>
        <taxon>Pentapetalae</taxon>
        <taxon>Dilleniales</taxon>
        <taxon>Dilleniaceae</taxon>
        <taxon>Dillenia</taxon>
    </lineage>
</organism>
<dbReference type="EMBL" id="JBAMMX010000015">
    <property type="protein sequence ID" value="KAK6926935.1"/>
    <property type="molecule type" value="Genomic_DNA"/>
</dbReference>
<evidence type="ECO:0000313" key="3">
    <source>
        <dbReference type="Proteomes" id="UP001370490"/>
    </source>
</evidence>
<keyword evidence="3" id="KW-1185">Reference proteome</keyword>
<gene>
    <name evidence="2" type="ORF">RJ641_008654</name>
</gene>
<dbReference type="GO" id="GO:0005654">
    <property type="term" value="C:nucleoplasm"/>
    <property type="evidence" value="ECO:0007669"/>
    <property type="project" value="TreeGrafter"/>
</dbReference>
<dbReference type="CDD" id="cd17039">
    <property type="entry name" value="Ubl_ubiquitin_like"/>
    <property type="match status" value="1"/>
</dbReference>
<name>A0AAN8V3N1_9MAGN</name>
<dbReference type="InterPro" id="IPR000626">
    <property type="entry name" value="Ubiquitin-like_dom"/>
</dbReference>
<dbReference type="InterPro" id="IPR029071">
    <property type="entry name" value="Ubiquitin-like_domsf"/>
</dbReference>
<dbReference type="GO" id="GO:0070628">
    <property type="term" value="F:proteasome binding"/>
    <property type="evidence" value="ECO:0007669"/>
    <property type="project" value="TreeGrafter"/>
</dbReference>
<accession>A0AAN8V3N1</accession>
<dbReference type="Gene3D" id="3.10.20.90">
    <property type="entry name" value="Phosphatidylinositol 3-kinase Catalytic Subunit, Chain A, domain 1"/>
    <property type="match status" value="2"/>
</dbReference>
<sequence>MEHSSIPMYLEVDVSDTIRRLKERIQSILVNRLVLSFLGNELNNRSFIHECGLHHQSHTEVSIRASPPAAASTASGGNAGSKKLKLFVLPRCGTTKIPVEVNASDNVGELRKQFPILQEKLHFNLPSDGYFSIHKQSVMDDERSFCWHHVNQGDTIEIFNGKRKIDSLKETAAVST</sequence>
<dbReference type="GO" id="GO:0005829">
    <property type="term" value="C:cytosol"/>
    <property type="evidence" value="ECO:0007669"/>
    <property type="project" value="TreeGrafter"/>
</dbReference>
<dbReference type="GO" id="GO:0043161">
    <property type="term" value="P:proteasome-mediated ubiquitin-dependent protein catabolic process"/>
    <property type="evidence" value="ECO:0007669"/>
    <property type="project" value="TreeGrafter"/>
</dbReference>
<dbReference type="SUPFAM" id="SSF54236">
    <property type="entry name" value="Ubiquitin-like"/>
    <property type="match status" value="2"/>
</dbReference>
<evidence type="ECO:0000313" key="2">
    <source>
        <dbReference type="EMBL" id="KAK6926935.1"/>
    </source>
</evidence>